<dbReference type="Proteomes" id="UP000051530">
    <property type="component" value="Unassembled WGS sequence"/>
</dbReference>
<protein>
    <submittedName>
        <fullName evidence="1">Uncharacterized protein</fullName>
    </submittedName>
</protein>
<keyword evidence="2" id="KW-1185">Reference proteome</keyword>
<dbReference type="AlphaFoldDB" id="A0A0R0LZT6"/>
<organism evidence="1 2">
    <name type="scientific">Pseudoloma neurophilia</name>
    <dbReference type="NCBI Taxonomy" id="146866"/>
    <lineage>
        <taxon>Eukaryota</taxon>
        <taxon>Fungi</taxon>
        <taxon>Fungi incertae sedis</taxon>
        <taxon>Microsporidia</taxon>
        <taxon>Pseudoloma</taxon>
    </lineage>
</organism>
<sequence>MKYFSNIFHGTIGLNIHSEFFNQHKFIIHTIGKQMRNTKMVYSSE</sequence>
<gene>
    <name evidence="1" type="ORF">M153_8990002656</name>
</gene>
<accession>A0A0R0LZT6</accession>
<evidence type="ECO:0000313" key="2">
    <source>
        <dbReference type="Proteomes" id="UP000051530"/>
    </source>
</evidence>
<evidence type="ECO:0000313" key="1">
    <source>
        <dbReference type="EMBL" id="KRH93413.1"/>
    </source>
</evidence>
<proteinExistence type="predicted"/>
<dbReference type="EMBL" id="LGUB01000345">
    <property type="protein sequence ID" value="KRH93413.1"/>
    <property type="molecule type" value="Genomic_DNA"/>
</dbReference>
<name>A0A0R0LZT6_9MICR</name>
<dbReference type="VEuPathDB" id="MicrosporidiaDB:M153_8990002656"/>
<comment type="caution">
    <text evidence="1">The sequence shown here is derived from an EMBL/GenBank/DDBJ whole genome shotgun (WGS) entry which is preliminary data.</text>
</comment>
<reference evidence="1 2" key="1">
    <citation type="submission" date="2015-07" db="EMBL/GenBank/DDBJ databases">
        <title>The genome of Pseudoloma neurophilia, a relevant intracellular parasite of the zebrafish.</title>
        <authorList>
            <person name="Ndikumana S."/>
            <person name="Pelin A."/>
            <person name="Sanders J."/>
            <person name="Corradi N."/>
        </authorList>
    </citation>
    <scope>NUCLEOTIDE SEQUENCE [LARGE SCALE GENOMIC DNA]</scope>
    <source>
        <strain evidence="1 2">MK1</strain>
    </source>
</reference>